<keyword evidence="3" id="KW-0520">NAD</keyword>
<dbReference type="InterPro" id="IPR015815">
    <property type="entry name" value="HIBADH-related"/>
</dbReference>
<evidence type="ECO:0000313" key="8">
    <source>
        <dbReference type="Proteomes" id="UP000644610"/>
    </source>
</evidence>
<dbReference type="Pfam" id="PF03446">
    <property type="entry name" value="NAD_binding_2"/>
    <property type="match status" value="1"/>
</dbReference>
<evidence type="ECO:0000313" key="7">
    <source>
        <dbReference type="EMBL" id="GII44916.1"/>
    </source>
</evidence>
<dbReference type="Pfam" id="PF14833">
    <property type="entry name" value="NAD_binding_11"/>
    <property type="match status" value="1"/>
</dbReference>
<dbReference type="PANTHER" id="PTHR43580:SF2">
    <property type="entry name" value="CYTOKINE-LIKE NUCLEAR FACTOR N-PAC"/>
    <property type="match status" value="1"/>
</dbReference>
<name>A0A8J3XM74_9ACTN</name>
<gene>
    <name evidence="7" type="ORF">Psi02_13400</name>
</gene>
<reference evidence="7" key="1">
    <citation type="submission" date="2021-01" db="EMBL/GenBank/DDBJ databases">
        <title>Whole genome shotgun sequence of Planotetraspora silvatica NBRC 100141.</title>
        <authorList>
            <person name="Komaki H."/>
            <person name="Tamura T."/>
        </authorList>
    </citation>
    <scope>NUCLEOTIDE SEQUENCE</scope>
    <source>
        <strain evidence="7">NBRC 100141</strain>
    </source>
</reference>
<evidence type="ECO:0000259" key="5">
    <source>
        <dbReference type="Pfam" id="PF03446"/>
    </source>
</evidence>
<dbReference type="GO" id="GO:0051287">
    <property type="term" value="F:NAD binding"/>
    <property type="evidence" value="ECO:0007669"/>
    <property type="project" value="InterPro"/>
</dbReference>
<feature type="active site" evidence="4">
    <location>
        <position position="195"/>
    </location>
</feature>
<evidence type="ECO:0000256" key="4">
    <source>
        <dbReference type="PIRSR" id="PIRSR000103-1"/>
    </source>
</evidence>
<dbReference type="InterPro" id="IPR029154">
    <property type="entry name" value="HIBADH-like_NADP-bd"/>
</dbReference>
<feature type="domain" description="3-hydroxyisobutyrate dehydrogenase-like NAD-binding" evidence="6">
    <location>
        <begin position="193"/>
        <end position="307"/>
    </location>
</feature>
<evidence type="ECO:0000259" key="6">
    <source>
        <dbReference type="Pfam" id="PF14833"/>
    </source>
</evidence>
<dbReference type="InterPro" id="IPR036291">
    <property type="entry name" value="NAD(P)-bd_dom_sf"/>
</dbReference>
<protein>
    <submittedName>
        <fullName evidence="7">3-hydroxyisobutyrate dehydrogenase</fullName>
    </submittedName>
</protein>
<dbReference type="EMBL" id="BOOQ01000007">
    <property type="protein sequence ID" value="GII44916.1"/>
    <property type="molecule type" value="Genomic_DNA"/>
</dbReference>
<sequence>MIGSYFEQQTIAEADQMTDSTTDASGPRVGWIGTGRMGVAMAERLAKAGVDLTAWNRTLAKAEPLKEHGAAVCEAVADLRDRDVVFTMVSTSADLEKVLLGEGGLLTGDQVPGAVVDCSTISTEASAAVRAICAERGVDFLAAPVSGNGKVVRSGTLSLVVSGPEATYDKVAHLLRHIGKSVTYVGEGDLARLVKIAHNLMLGVVTQSLAEITVLVEKGGVSRHAFLEFLNNSVMGSAFTRYKSPAFVNLDYTPTFTPILLRKDFDLGLAAARSLDVPMPVTAITAQMVQASVGSGRVDEDFSILLDLQAAASGIELKPESVHVDDGLGTPREDGRS</sequence>
<comment type="caution">
    <text evidence="7">The sequence shown here is derived from an EMBL/GenBank/DDBJ whole genome shotgun (WGS) entry which is preliminary data.</text>
</comment>
<dbReference type="GO" id="GO:0050661">
    <property type="term" value="F:NADP binding"/>
    <property type="evidence" value="ECO:0007669"/>
    <property type="project" value="InterPro"/>
</dbReference>
<dbReference type="Proteomes" id="UP000644610">
    <property type="component" value="Unassembled WGS sequence"/>
</dbReference>
<evidence type="ECO:0000256" key="2">
    <source>
        <dbReference type="ARBA" id="ARBA00023002"/>
    </source>
</evidence>
<feature type="domain" description="6-phosphogluconate dehydrogenase NADP-binding" evidence="5">
    <location>
        <begin position="28"/>
        <end position="186"/>
    </location>
</feature>
<accession>A0A8J3XM74</accession>
<dbReference type="SUPFAM" id="SSF48179">
    <property type="entry name" value="6-phosphogluconate dehydrogenase C-terminal domain-like"/>
    <property type="match status" value="1"/>
</dbReference>
<proteinExistence type="inferred from homology"/>
<dbReference type="PANTHER" id="PTHR43580">
    <property type="entry name" value="OXIDOREDUCTASE GLYR1-RELATED"/>
    <property type="match status" value="1"/>
</dbReference>
<keyword evidence="2" id="KW-0560">Oxidoreductase</keyword>
<dbReference type="GO" id="GO:0016491">
    <property type="term" value="F:oxidoreductase activity"/>
    <property type="evidence" value="ECO:0007669"/>
    <property type="project" value="UniProtKB-KW"/>
</dbReference>
<dbReference type="InterPro" id="IPR013328">
    <property type="entry name" value="6PGD_dom2"/>
</dbReference>
<dbReference type="PIRSF" id="PIRSF000103">
    <property type="entry name" value="HIBADH"/>
    <property type="match status" value="1"/>
</dbReference>
<dbReference type="Gene3D" id="3.40.50.720">
    <property type="entry name" value="NAD(P)-binding Rossmann-like Domain"/>
    <property type="match status" value="1"/>
</dbReference>
<organism evidence="7 8">
    <name type="scientific">Planotetraspora silvatica</name>
    <dbReference type="NCBI Taxonomy" id="234614"/>
    <lineage>
        <taxon>Bacteria</taxon>
        <taxon>Bacillati</taxon>
        <taxon>Actinomycetota</taxon>
        <taxon>Actinomycetes</taxon>
        <taxon>Streptosporangiales</taxon>
        <taxon>Streptosporangiaceae</taxon>
        <taxon>Planotetraspora</taxon>
    </lineage>
</organism>
<keyword evidence="8" id="KW-1185">Reference proteome</keyword>
<dbReference type="Gene3D" id="1.10.1040.10">
    <property type="entry name" value="N-(1-d-carboxylethyl)-l-norvaline Dehydrogenase, domain 2"/>
    <property type="match status" value="1"/>
</dbReference>
<dbReference type="SUPFAM" id="SSF51735">
    <property type="entry name" value="NAD(P)-binding Rossmann-fold domains"/>
    <property type="match status" value="1"/>
</dbReference>
<comment type="similarity">
    <text evidence="1">Belongs to the HIBADH-related family.</text>
</comment>
<dbReference type="InterPro" id="IPR006115">
    <property type="entry name" value="6PGDH_NADP-bd"/>
</dbReference>
<dbReference type="InterPro" id="IPR051265">
    <property type="entry name" value="HIBADH-related_NP60_sf"/>
</dbReference>
<dbReference type="InterPro" id="IPR008927">
    <property type="entry name" value="6-PGluconate_DH-like_C_sf"/>
</dbReference>
<evidence type="ECO:0000256" key="3">
    <source>
        <dbReference type="ARBA" id="ARBA00023027"/>
    </source>
</evidence>
<evidence type="ECO:0000256" key="1">
    <source>
        <dbReference type="ARBA" id="ARBA00009080"/>
    </source>
</evidence>
<dbReference type="AlphaFoldDB" id="A0A8J3XM74"/>